<sequence length="27" mass="3182">MDVITKKDSWGEHRLNLGLCYFCCHIV</sequence>
<dbReference type="EMBL" id="GGEC01007871">
    <property type="protein sequence ID" value="MBW88354.1"/>
    <property type="molecule type" value="Transcribed_RNA"/>
</dbReference>
<evidence type="ECO:0000313" key="1">
    <source>
        <dbReference type="EMBL" id="MBW88354.1"/>
    </source>
</evidence>
<protein>
    <submittedName>
        <fullName evidence="1">Uncharacterized protein</fullName>
    </submittedName>
</protein>
<dbReference type="AlphaFoldDB" id="A0A2P2J4E9"/>
<name>A0A2P2J4E9_RHIMU</name>
<proteinExistence type="predicted"/>
<reference evidence="1" key="1">
    <citation type="submission" date="2018-02" db="EMBL/GenBank/DDBJ databases">
        <title>Rhizophora mucronata_Transcriptome.</title>
        <authorList>
            <person name="Meera S.P."/>
            <person name="Sreeshan A."/>
            <person name="Augustine A."/>
        </authorList>
    </citation>
    <scope>NUCLEOTIDE SEQUENCE</scope>
    <source>
        <tissue evidence="1">Leaf</tissue>
    </source>
</reference>
<organism evidence="1">
    <name type="scientific">Rhizophora mucronata</name>
    <name type="common">Asiatic mangrove</name>
    <dbReference type="NCBI Taxonomy" id="61149"/>
    <lineage>
        <taxon>Eukaryota</taxon>
        <taxon>Viridiplantae</taxon>
        <taxon>Streptophyta</taxon>
        <taxon>Embryophyta</taxon>
        <taxon>Tracheophyta</taxon>
        <taxon>Spermatophyta</taxon>
        <taxon>Magnoliopsida</taxon>
        <taxon>eudicotyledons</taxon>
        <taxon>Gunneridae</taxon>
        <taxon>Pentapetalae</taxon>
        <taxon>rosids</taxon>
        <taxon>fabids</taxon>
        <taxon>Malpighiales</taxon>
        <taxon>Rhizophoraceae</taxon>
        <taxon>Rhizophora</taxon>
    </lineage>
</organism>
<accession>A0A2P2J4E9</accession>